<dbReference type="Proteomes" id="UP001283361">
    <property type="component" value="Unassembled WGS sequence"/>
</dbReference>
<sequence>RTKVLTQGQLTIESGWHKLSFAVIGGNVTGFLDSKEVFNIATASIPLHGWVAIGTDGFGYADFDNLIIDAIQNLKN</sequence>
<keyword evidence="3" id="KW-1185">Reference proteome</keyword>
<name>A0AAE1DSB1_9GAST</name>
<dbReference type="Pfam" id="PF21708">
    <property type="entry name" value="Glyco_hydro_59_C"/>
    <property type="match status" value="1"/>
</dbReference>
<dbReference type="AlphaFoldDB" id="A0AAE1DSB1"/>
<reference evidence="2" key="1">
    <citation type="journal article" date="2023" name="G3 (Bethesda)">
        <title>A reference genome for the long-term kleptoplast-retaining sea slug Elysia crispata morphotype clarki.</title>
        <authorList>
            <person name="Eastman K.E."/>
            <person name="Pendleton A.L."/>
            <person name="Shaikh M.A."/>
            <person name="Suttiyut T."/>
            <person name="Ogas R."/>
            <person name="Tomko P."/>
            <person name="Gavelis G."/>
            <person name="Widhalm J.R."/>
            <person name="Wisecaver J.H."/>
        </authorList>
    </citation>
    <scope>NUCLEOTIDE SEQUENCE</scope>
    <source>
        <strain evidence="2">ECLA1</strain>
    </source>
</reference>
<organism evidence="2 3">
    <name type="scientific">Elysia crispata</name>
    <name type="common">lettuce slug</name>
    <dbReference type="NCBI Taxonomy" id="231223"/>
    <lineage>
        <taxon>Eukaryota</taxon>
        <taxon>Metazoa</taxon>
        <taxon>Spiralia</taxon>
        <taxon>Lophotrochozoa</taxon>
        <taxon>Mollusca</taxon>
        <taxon>Gastropoda</taxon>
        <taxon>Heterobranchia</taxon>
        <taxon>Euthyneura</taxon>
        <taxon>Panpulmonata</taxon>
        <taxon>Sacoglossa</taxon>
        <taxon>Placobranchoidea</taxon>
        <taxon>Plakobranchidae</taxon>
        <taxon>Elysia</taxon>
    </lineage>
</organism>
<evidence type="ECO:0000259" key="1">
    <source>
        <dbReference type="Pfam" id="PF21708"/>
    </source>
</evidence>
<evidence type="ECO:0000313" key="2">
    <source>
        <dbReference type="EMBL" id="KAK3781064.1"/>
    </source>
</evidence>
<dbReference type="InterPro" id="IPR049162">
    <property type="entry name" value="GH59_C"/>
</dbReference>
<dbReference type="EMBL" id="JAWDGP010002669">
    <property type="protein sequence ID" value="KAK3781064.1"/>
    <property type="molecule type" value="Genomic_DNA"/>
</dbReference>
<accession>A0AAE1DSB1</accession>
<protein>
    <recommendedName>
        <fullName evidence="1">Glycosyl hydrolase family 59 C-terminal lectin domain-containing protein</fullName>
    </recommendedName>
</protein>
<gene>
    <name evidence="2" type="ORF">RRG08_022328</name>
</gene>
<feature type="non-terminal residue" evidence="2">
    <location>
        <position position="1"/>
    </location>
</feature>
<proteinExistence type="predicted"/>
<feature type="domain" description="Glycosyl hydrolase family 59 C-terminal lectin" evidence="1">
    <location>
        <begin position="2"/>
        <end position="70"/>
    </location>
</feature>
<comment type="caution">
    <text evidence="2">The sequence shown here is derived from an EMBL/GenBank/DDBJ whole genome shotgun (WGS) entry which is preliminary data.</text>
</comment>
<dbReference type="Gene3D" id="2.60.120.560">
    <property type="entry name" value="Exo-inulinase, domain 1"/>
    <property type="match status" value="1"/>
</dbReference>
<evidence type="ECO:0000313" key="3">
    <source>
        <dbReference type="Proteomes" id="UP001283361"/>
    </source>
</evidence>